<dbReference type="InterPro" id="IPR052927">
    <property type="entry name" value="DCC_oxidoreductase"/>
</dbReference>
<proteinExistence type="predicted"/>
<dbReference type="Pfam" id="PF04134">
    <property type="entry name" value="DCC1-like"/>
    <property type="match status" value="1"/>
</dbReference>
<accession>A0A9W5VCE5</accession>
<organism evidence="1 2">
    <name type="scientific">Bacillus cereus ISP2954</name>
    <dbReference type="NCBI Taxonomy" id="1053215"/>
    <lineage>
        <taxon>Bacteria</taxon>
        <taxon>Bacillati</taxon>
        <taxon>Bacillota</taxon>
        <taxon>Bacilli</taxon>
        <taxon>Bacillales</taxon>
        <taxon>Bacillaceae</taxon>
        <taxon>Bacillus</taxon>
        <taxon>Bacillus cereus group</taxon>
    </lineage>
</organism>
<sequence>MGNIILFDGECNFCNQSVQFIIKRDTIGNFQYASLRGDVGRELLERYNIDVNIESIVLIKHSKYYIKSDAVINICKELDYPWKLAVFLLLIPKFIRNFLYDKFSKNRYKLFGKRNTCQLPPPEIRRRFLD</sequence>
<comment type="caution">
    <text evidence="1">The sequence shown here is derived from an EMBL/GenBank/DDBJ whole genome shotgun (WGS) entry which is preliminary data.</text>
</comment>
<evidence type="ECO:0008006" key="3">
    <source>
        <dbReference type="Google" id="ProtNLM"/>
    </source>
</evidence>
<dbReference type="PANTHER" id="PTHR33639">
    <property type="entry name" value="THIOL-DISULFIDE OXIDOREDUCTASE DCC"/>
    <property type="match status" value="1"/>
</dbReference>
<reference evidence="1 2" key="1">
    <citation type="submission" date="2012-12" db="EMBL/GenBank/DDBJ databases">
        <title>The Genome Sequence of Bacillus cereus ISP2954.</title>
        <authorList>
            <consortium name="The Broad Institute Genome Sequencing Platform"/>
            <consortium name="The Broad Institute Genome Sequencing Center for Infectious Disease"/>
            <person name="Feldgarden M."/>
            <person name="Van der Auwera G.A."/>
            <person name="Mahillon J."/>
            <person name="Duprez V."/>
            <person name="Timmery S."/>
            <person name="Mattelet C."/>
            <person name="Dierick K."/>
            <person name="Sun M."/>
            <person name="Yu Z."/>
            <person name="Zhu L."/>
            <person name="Hu X."/>
            <person name="Shank E.B."/>
            <person name="Swiecicka I."/>
            <person name="Hansen B.M."/>
            <person name="Andrup L."/>
            <person name="Walker B."/>
            <person name="Young S.K."/>
            <person name="Zeng Q."/>
            <person name="Gargeya S."/>
            <person name="Fitzgerald M."/>
            <person name="Haas B."/>
            <person name="Abouelleil A."/>
            <person name="Alvarado L."/>
            <person name="Arachchi H.M."/>
            <person name="Berlin A.M."/>
            <person name="Chapman S.B."/>
            <person name="Dewar J."/>
            <person name="Goldberg J."/>
            <person name="Griggs A."/>
            <person name="Gujja S."/>
            <person name="Hansen M."/>
            <person name="Howarth C."/>
            <person name="Imamovic A."/>
            <person name="Larimer J."/>
            <person name="McCowan C."/>
            <person name="Murphy C."/>
            <person name="Neiman D."/>
            <person name="Pearson M."/>
            <person name="Priest M."/>
            <person name="Roberts A."/>
            <person name="Saif S."/>
            <person name="Shea T."/>
            <person name="Sisk P."/>
            <person name="Sykes S."/>
            <person name="Wortman J."/>
            <person name="Nusbaum C."/>
            <person name="Birren B."/>
        </authorList>
    </citation>
    <scope>NUCLEOTIDE SEQUENCE [LARGE SCALE GENOMIC DNA]</scope>
    <source>
        <strain evidence="1 2">ISP2954</strain>
    </source>
</reference>
<evidence type="ECO:0000313" key="2">
    <source>
        <dbReference type="Proteomes" id="UP000013989"/>
    </source>
</evidence>
<name>A0A9W5VCE5_BACCE</name>
<dbReference type="RefSeq" id="WP_000526840.1">
    <property type="nucleotide sequence ID" value="NZ_KB976768.1"/>
</dbReference>
<dbReference type="AlphaFoldDB" id="A0A9W5VCE5"/>
<protein>
    <recommendedName>
        <fullName evidence="3">Thiol-disulfide oxidoreductase</fullName>
    </recommendedName>
</protein>
<dbReference type="InterPro" id="IPR007263">
    <property type="entry name" value="DCC1-like"/>
</dbReference>
<evidence type="ECO:0000313" key="1">
    <source>
        <dbReference type="EMBL" id="EOP55867.1"/>
    </source>
</evidence>
<dbReference type="PANTHER" id="PTHR33639:SF2">
    <property type="entry name" value="DUF393 DOMAIN-CONTAINING PROTEIN"/>
    <property type="match status" value="1"/>
</dbReference>
<dbReference type="EMBL" id="AHEJ01000109">
    <property type="protein sequence ID" value="EOP55867.1"/>
    <property type="molecule type" value="Genomic_DNA"/>
</dbReference>
<dbReference type="GO" id="GO:0015035">
    <property type="term" value="F:protein-disulfide reductase activity"/>
    <property type="evidence" value="ECO:0007669"/>
    <property type="project" value="InterPro"/>
</dbReference>
<gene>
    <name evidence="1" type="ORF">IGU_04856</name>
</gene>
<dbReference type="Proteomes" id="UP000013989">
    <property type="component" value="Unassembled WGS sequence"/>
</dbReference>